<dbReference type="PANTHER" id="PTHR24026:SF126">
    <property type="entry name" value="PROTOCADHERIN FAT 4"/>
    <property type="match status" value="1"/>
</dbReference>
<keyword evidence="1" id="KW-0812">Transmembrane</keyword>
<evidence type="ECO:0000256" key="2">
    <source>
        <dbReference type="ARBA" id="ARBA00022989"/>
    </source>
</evidence>
<dbReference type="InterPro" id="IPR040853">
    <property type="entry name" value="RapA2_cadherin-like"/>
</dbReference>
<gene>
    <name evidence="4" type="ORF">E4K64_09775</name>
</gene>
<evidence type="ECO:0000259" key="3">
    <source>
        <dbReference type="PROSITE" id="PS50268"/>
    </source>
</evidence>
<dbReference type="GO" id="GO:0007156">
    <property type="term" value="P:homophilic cell adhesion via plasma membrane adhesion molecules"/>
    <property type="evidence" value="ECO:0007669"/>
    <property type="project" value="InterPro"/>
</dbReference>
<evidence type="ECO:0000313" key="5">
    <source>
        <dbReference type="Proteomes" id="UP000297700"/>
    </source>
</evidence>
<dbReference type="Gene3D" id="2.60.40.10">
    <property type="entry name" value="Immunoglobulins"/>
    <property type="match status" value="19"/>
</dbReference>
<evidence type="ECO:0000256" key="1">
    <source>
        <dbReference type="ARBA" id="ARBA00022692"/>
    </source>
</evidence>
<dbReference type="InterPro" id="IPR011049">
    <property type="entry name" value="Serralysin-like_metalloprot_C"/>
</dbReference>
<sequence length="3475" mass="348547">MATQTTGGGSTVSFGNTPQANTDIFSFTEDASNILILNVLANDLGGAAKTLFSLDDGTSASASTKSYAPADLLVKDVAYSSDAAGMAGTGDRSALGARIWIESDGTVHYDKGDINAQLQALATGQTLTDTFTYAIQLGNGTLSWATVTLQFKGANDSVFITSSPQSGSVVEDANATPDLSDSQSAAGTISFNDADLSDTHSTSFAAASSNTTSLGAFSLDPVNEAANAANGSVQWHYALNNGAAQYLGAGQSVTESFVVTINDGHGATATQTVTVTITGTNDAATVSSDSKSVTEDDTAAALNTSGQLSITDPDTGEAHVVAQSNVHGTYGDFTIDANGAWSYSGNGAHNELTAGQQVQDQFTVTSQDGTASGIVTVTITGSNDNATVSSDSKAVTEGDTAAALNTSGQLTIVDPDTGEAHVVAQTNAHGTYGDFTIDANGAWTYVGNGAHNELTAGQQVQDQFTVTSQDGTASGIVTVTITGSNDAATVSSDSKSVTEGDTAAALNASGHLTIVDPDTGEAHVVAQSNAHGTYGDFTVDANGAWSYSGNGAHNELTAGQQVQDQFTVTSQDGTATGTVTVTITGSNDNATLSSDSKAVTEGDIASALNTSGHLTIVDPDTGQAHVVAQTNAHGAYGDFTIDANGAWSYTGNGAHNELTAGQQVQDQFTVTSQDGTATGTVTVTITGSNDAATVSSDSKSVTEGDTAAALSASGQLTIVDPDTGEAHVVAQTNAHGTYGDFSIDANGAWSYSGNGAHNELTAGQQVQDQFTVTSQDGTATGTVTVTITGSNDTATVSSDSKSVTEGDTAAALNTSGQLSITDPDTGEAHVVAQTNVHGTYGDFTVDANGAWSYSGNGAHNELTAGQQVQDQFTVTSQDGTASGIVTVTITGSNDAATVSSDSKAVTEGDIASALNTSGQLTIVDPDTGQAHVVAQSNVHGTYGDFTIDANGAWSYSGNGAHNELIAGQQVQDQFTVTSQDGTATGTVTVTITGSNDAATVSSDSKSVSQGDTAAALNTSGQLSITDPDTGEAHVVAQSNVHGTYGDFTIDANGAWSYSGNGAHNELTAGQQVQDQFTVTSQDGTASGTVTVTITGSNDAATVSSDSNSVTEDDTAAALNTSGQLSITDPDTGEAHVVAQSNVHGTYGDFTIDANGAWSYTGNGAHNELIAGQQVQDQFTVTSQDGTATGTVTVTITGSNDNATVSSDSKSVSEGDTAAALNTSGQLSITDPDTGEAHVVAQTNAHGTYGDFTIDANGAWSYTGNGAHNELTAGQQVQDQFTVTSQDGTATGTVTVTITGSNDNATVSSDSKSVSEGDTAAALNTSGQLSITDPDTGEAHVVAQTNVHGTYGDFTIDANGAWSYSGNGAHNELTAGQQVQDQFTVTSQDGTATGTVTVTITGSNDAATVSSDSKSVTEDDTAAALNTSGQLSIIDPDTGEAHVVAQTNAHGTYGDFTIDANGAWTYVGNGAHNELTAGQQVQDQFTVTSQDGTATGTVTVTITGTNDAATVSSDSKSVTEGDTAAALNASGQLTIVDPDTGEAHVVAQTNAHGTYGDFTIDANGAWSYTGNGAHNELTAGQQVQDQFTVTSQDGTASGTVTVTITGSNDNATVSSDSKSVSEGDTSAALNTSGQLSITDPDTGEAHVVAQTNVHGTYGDFTVDANGAWSYSGNGAHNELTAGQQVQDQFTVTSQDGTASGTVTVTITGSNDNATVSSDSKSVSEGDTAAALNTSGQLSITDPDTGEAHVVAQTNVHGTYGDFTVDANGAWSYTGNGAHNELTAGQQVQDQFTVTSQDGTASGTVTVTITGSNDAATVSSDSKSVTEGDTAAALNVSGQLTIVDPDTGEAHVVAQTNVHGTYGDFTVDANGAWSYSGNGAHNELTAGQQVQDQFTVTSQDGTATGTVTVTITGTNDNATVSSDSKSVSEGDTAAALNTSGQLSITDPDTGEAHVVAQTNVHGTYGDFTVDANGAWSYSGNGAHNELIAGQQVQDQFTVTSQDGTATGTVTVTITGSNDNATVSSDSKSVSEGDTAAALNTSGQLSITDPDTGEAHVVAQSNVHGTYGDFTIDANGAWSYSGNGAHNELIAGQQVQDQFTVTSQDGTATGTVTVTITGSNDAATVSSDSKSVSEGDTAAALNTSGQLSITDPDTGEAHVVAQTNAYGTYGDFTVDANGAWSYSGNGAHNELTAGQQVQDQFTVTSQDGTASGIVTVTITGSNDAATVSSDSKSVTEGDAAAALNVSGQLTIVDPDTGEAHVVAQTNVHGTYGDFTVDANGAWSYSGNGAHNELIAGQQVQDQFTVTSQDGTATGTVTVTITGSNDNATVSSDSKSVSEGDTAAALNTSGQLSITDPDTGEAHVVAQSNVHGTYGDFTVDANGAWSYVGNGAHNELTAGQQVQDQFTVTSQDGTASGTVTVTITGSNDAPVLNANGGSLSYTEGQAATAIDTALIVSDVDSTNLTGATVSITGNFASGQDVLGFTNQNGITGSYNASTGVLTLTGSASVANYQAALRSVTYSNSSDNPSGATRTISYQIDDGQTVSHASNIVSSTVAVIPVNDAPVNTVPGAQTTNVNTAKAITGLSIFDADSDGATETITLSVTNGTLTVSGGTAGISGSGTSTVTLTGTVSAINSTLASTVNYVPTPNFAGTSTLTMTTSDNGHTGAGGALTDVDTVTISVTSPSPFALTTGTDTVFFVSGTNTVTGTQSPLTLNNGDMLTGGSGTDTLVVSGGGLGPFTFGDGAGSIGLTNFETISLSDSNSGNHTDTLTFLSTFQNGGTLTIDGSGITGNGDLVVDASAVTSGSFVIMGSSGNGGDDTLKGGSGNDTINGGASTGADRIVGGGGADALTGGGGNDTFAYLRATDAGDHITDFSTSGDKLEFTVTAGRFVIGDVDTSVENVRTGNNAAINLANTEVGIKTDASVTTATVQSTINGYSNITTGALFVFHNSTVGHAQVYYDPNPSVAGGAILVADLDNLTTLASITGSFSAADFAFGTALAPAGVAGQPINLGLTDSPANEGQFATVTVASMPAGWILNGGTLLPDGKWTIETTDVSSLMVTSPVSFVGALHLDVTVTRMQLDGSAAIETFADNVEAFAAGSAIIAVSGDDYLTASSGSDLLVFSQPIGHDVVYNFDIAHDQIDLIGYAAFKTFADVQTHLSSDNEGNAVIALADGQTITLDGVDAGSLAADDFVFDFKPMVDNAETMTIGNGALLPLSGNIHNTGTILLNATGAETDLQLVEHGISLDGGGQVLLSDNSENTVIGAVSGVTLTNVDNTISGAGQLGEGTLILVNQGTIIATGINALEIDTGDTTVVNSGTLAASGSGGLVIDSNVDNSGLLWAHGANITLNGIVSGSGTALMDGVATIEFGAASSAHVALDAAATGTIVLHDSFDFSGVVSGFDENDHLDLLDVAFGDGTTTSYVANPAGTGGILSVTDGVHTANISLLGQFDPASFQAEADKNMGTLISYHGDLV</sequence>
<dbReference type="EMBL" id="SPQS01000004">
    <property type="protein sequence ID" value="TFV78087.1"/>
    <property type="molecule type" value="Genomic_DNA"/>
</dbReference>
<dbReference type="InterPro" id="IPR018511">
    <property type="entry name" value="Hemolysin-typ_Ca-bd_CS"/>
</dbReference>
<dbReference type="Pfam" id="PF17803">
    <property type="entry name" value="Cadherin_4"/>
    <property type="match status" value="21"/>
</dbReference>
<feature type="domain" description="Cadherin" evidence="3">
    <location>
        <begin position="161"/>
        <end position="287"/>
    </location>
</feature>
<dbReference type="SMART" id="SM00112">
    <property type="entry name" value="CA"/>
    <property type="match status" value="8"/>
</dbReference>
<evidence type="ECO:0000313" key="4">
    <source>
        <dbReference type="EMBL" id="TFV78087.1"/>
    </source>
</evidence>
<dbReference type="InterPro" id="IPR010221">
    <property type="entry name" value="VCBS_dom"/>
</dbReference>
<dbReference type="InterPro" id="IPR013783">
    <property type="entry name" value="Ig-like_fold"/>
</dbReference>
<dbReference type="PROSITE" id="PS50268">
    <property type="entry name" value="CADHERIN_2"/>
    <property type="match status" value="2"/>
</dbReference>
<dbReference type="PANTHER" id="PTHR24026">
    <property type="entry name" value="FAT ATYPICAL CADHERIN-RELATED"/>
    <property type="match status" value="1"/>
</dbReference>
<keyword evidence="2" id="KW-1133">Transmembrane helix</keyword>
<dbReference type="Gene3D" id="2.150.10.10">
    <property type="entry name" value="Serralysin-like metalloprotease, C-terminal"/>
    <property type="match status" value="2"/>
</dbReference>
<dbReference type="GO" id="GO:0005886">
    <property type="term" value="C:plasma membrane"/>
    <property type="evidence" value="ECO:0007669"/>
    <property type="project" value="UniProtKB-SubCell"/>
</dbReference>
<dbReference type="RefSeq" id="WP_135163301.1">
    <property type="nucleotide sequence ID" value="NZ_SPQS01000004.1"/>
</dbReference>
<proteinExistence type="predicted"/>
<dbReference type="GO" id="GO:0005509">
    <property type="term" value="F:calcium ion binding"/>
    <property type="evidence" value="ECO:0007669"/>
    <property type="project" value="InterPro"/>
</dbReference>
<feature type="domain" description="Cadherin" evidence="3">
    <location>
        <begin position="1101"/>
        <end position="1205"/>
    </location>
</feature>
<name>A0A4Y9PEG8_9BRAD</name>
<dbReference type="Proteomes" id="UP000297700">
    <property type="component" value="Unassembled WGS sequence"/>
</dbReference>
<dbReference type="PRINTS" id="PR00313">
    <property type="entry name" value="CABNDNGRPT"/>
</dbReference>
<dbReference type="InterPro" id="IPR001343">
    <property type="entry name" value="Hemolysn_Ca-bd"/>
</dbReference>
<dbReference type="SUPFAM" id="SSF69304">
    <property type="entry name" value="Tricorn protease N-terminal domain"/>
    <property type="match status" value="1"/>
</dbReference>
<dbReference type="PROSITE" id="PS00330">
    <property type="entry name" value="HEMOLYSIN_CALCIUM"/>
    <property type="match status" value="1"/>
</dbReference>
<dbReference type="NCBIfam" id="TIGR01965">
    <property type="entry name" value="VCBS_repeat"/>
    <property type="match status" value="23"/>
</dbReference>
<comment type="caution">
    <text evidence="4">The sequence shown here is derived from an EMBL/GenBank/DDBJ whole genome shotgun (WGS) entry which is preliminary data.</text>
</comment>
<dbReference type="SUPFAM" id="SSF51120">
    <property type="entry name" value="beta-Roll"/>
    <property type="match status" value="2"/>
</dbReference>
<dbReference type="Pfam" id="PF00353">
    <property type="entry name" value="HemolysinCabind"/>
    <property type="match status" value="2"/>
</dbReference>
<dbReference type="InterPro" id="IPR002126">
    <property type="entry name" value="Cadherin-like_dom"/>
</dbReference>
<protein>
    <recommendedName>
        <fullName evidence="3">Cadherin domain-containing protein</fullName>
    </recommendedName>
</protein>
<accession>A0A4Y9PEG8</accession>
<organism evidence="4 5">
    <name type="scientific">Bradyrhizobium frederickii</name>
    <dbReference type="NCBI Taxonomy" id="2560054"/>
    <lineage>
        <taxon>Bacteria</taxon>
        <taxon>Pseudomonadati</taxon>
        <taxon>Pseudomonadota</taxon>
        <taxon>Alphaproteobacteria</taxon>
        <taxon>Hyphomicrobiales</taxon>
        <taxon>Nitrobacteraceae</taxon>
        <taxon>Bradyrhizobium</taxon>
    </lineage>
</organism>
<keyword evidence="2" id="KW-0472">Membrane</keyword>
<reference evidence="4 5" key="1">
    <citation type="submission" date="2019-03" db="EMBL/GenBank/DDBJ databases">
        <title>Bradyrhizobium strains diversity.</title>
        <authorList>
            <person name="Urquiaga M.C.O."/>
            <person name="Hungria M."/>
            <person name="Delamuta J.R.M."/>
            <person name="Klepa M.S."/>
        </authorList>
    </citation>
    <scope>NUCLEOTIDE SEQUENCE [LARGE SCALE GENOMIC DNA]</scope>
    <source>
        <strain evidence="4 5">CNPSo 3426</strain>
    </source>
</reference>